<evidence type="ECO:0000256" key="16">
    <source>
        <dbReference type="RuleBase" id="RU361177"/>
    </source>
</evidence>
<dbReference type="InterPro" id="IPR036188">
    <property type="entry name" value="FAD/NAD-bd_sf"/>
</dbReference>
<keyword evidence="7 17" id="KW-1133">Transmembrane helix</keyword>
<keyword evidence="15 16" id="KW-0503">Monooxygenase</keyword>
<keyword evidence="6 15" id="KW-0521">NADP</keyword>
<evidence type="ECO:0000256" key="11">
    <source>
        <dbReference type="ARBA" id="ARBA00047338"/>
    </source>
</evidence>
<comment type="similarity">
    <text evidence="2 15 16">Belongs to the FMO family.</text>
</comment>
<comment type="subcellular location">
    <subcellularLocation>
        <location evidence="1">Endoplasmic reticulum membrane</location>
        <topology evidence="1">Single-pass membrane protein</topology>
    </subcellularLocation>
</comment>
<proteinExistence type="inferred from homology"/>
<comment type="catalytic activity">
    <reaction evidence="13">
        <text>trimethylamine + NADPH + O2 = trimethylamine N-oxide + NADP(+) + H2O</text>
        <dbReference type="Rhea" id="RHEA:31979"/>
        <dbReference type="ChEBI" id="CHEBI:15377"/>
        <dbReference type="ChEBI" id="CHEBI:15379"/>
        <dbReference type="ChEBI" id="CHEBI:15724"/>
        <dbReference type="ChEBI" id="CHEBI:57783"/>
        <dbReference type="ChEBI" id="CHEBI:58349"/>
        <dbReference type="ChEBI" id="CHEBI:58389"/>
        <dbReference type="EC" id="1.14.13.148"/>
    </reaction>
    <physiologicalReaction direction="left-to-right" evidence="13">
        <dbReference type="Rhea" id="RHEA:31980"/>
    </physiologicalReaction>
</comment>
<reference evidence="19" key="1">
    <citation type="submission" date="2025-08" db="UniProtKB">
        <authorList>
            <consortium name="RefSeq"/>
        </authorList>
    </citation>
    <scope>IDENTIFICATION</scope>
    <source>
        <tissue evidence="19">Testes</tissue>
    </source>
</reference>
<comment type="catalytic activity">
    <reaction evidence="12">
        <text>hypotaurine + NADPH + O2 + H(+) = taurine + NADP(+) + H2O</text>
        <dbReference type="Rhea" id="RHEA:69819"/>
        <dbReference type="ChEBI" id="CHEBI:15377"/>
        <dbReference type="ChEBI" id="CHEBI:15378"/>
        <dbReference type="ChEBI" id="CHEBI:15379"/>
        <dbReference type="ChEBI" id="CHEBI:57783"/>
        <dbReference type="ChEBI" id="CHEBI:57853"/>
        <dbReference type="ChEBI" id="CHEBI:58349"/>
        <dbReference type="ChEBI" id="CHEBI:507393"/>
        <dbReference type="EC" id="1.14.13.8"/>
    </reaction>
    <physiologicalReaction direction="left-to-right" evidence="12">
        <dbReference type="Rhea" id="RHEA:69820"/>
    </physiologicalReaction>
</comment>
<evidence type="ECO:0000256" key="1">
    <source>
        <dbReference type="ARBA" id="ARBA00004389"/>
    </source>
</evidence>
<evidence type="ECO:0000256" key="17">
    <source>
        <dbReference type="SAM" id="Phobius"/>
    </source>
</evidence>
<evidence type="ECO:0000256" key="2">
    <source>
        <dbReference type="ARBA" id="ARBA00009183"/>
    </source>
</evidence>
<dbReference type="EC" id="1.-.-.-" evidence="16"/>
<organism evidence="18 19">
    <name type="scientific">Saccoglossus kowalevskii</name>
    <name type="common">Acorn worm</name>
    <dbReference type="NCBI Taxonomy" id="10224"/>
    <lineage>
        <taxon>Eukaryota</taxon>
        <taxon>Metazoa</taxon>
        <taxon>Hemichordata</taxon>
        <taxon>Enteropneusta</taxon>
        <taxon>Harrimaniidae</taxon>
        <taxon>Saccoglossus</taxon>
    </lineage>
</organism>
<evidence type="ECO:0000313" key="18">
    <source>
        <dbReference type="Proteomes" id="UP000694865"/>
    </source>
</evidence>
<evidence type="ECO:0000256" key="8">
    <source>
        <dbReference type="ARBA" id="ARBA00023002"/>
    </source>
</evidence>
<comment type="cofactor">
    <cofactor evidence="15 16">
        <name>FAD</name>
        <dbReference type="ChEBI" id="CHEBI:57692"/>
    </cofactor>
</comment>
<dbReference type="Gene3D" id="3.50.50.60">
    <property type="entry name" value="FAD/NAD(P)-binding domain"/>
    <property type="match status" value="3"/>
</dbReference>
<evidence type="ECO:0000256" key="5">
    <source>
        <dbReference type="ARBA" id="ARBA00022827"/>
    </source>
</evidence>
<name>A0ABM0MDM4_SACKO</name>
<evidence type="ECO:0000256" key="3">
    <source>
        <dbReference type="ARBA" id="ARBA00022630"/>
    </source>
</evidence>
<keyword evidence="15" id="KW-0256">Endoplasmic reticulum</keyword>
<dbReference type="InterPro" id="IPR002253">
    <property type="entry name" value="Flavin_mOase_1"/>
</dbReference>
<evidence type="ECO:0000256" key="13">
    <source>
        <dbReference type="ARBA" id="ARBA00048088"/>
    </source>
</evidence>
<dbReference type="InterPro" id="IPR000960">
    <property type="entry name" value="Flavin_mOase"/>
</dbReference>
<keyword evidence="9 15" id="KW-0472">Membrane</keyword>
<evidence type="ECO:0000256" key="4">
    <source>
        <dbReference type="ARBA" id="ARBA00022692"/>
    </source>
</evidence>
<evidence type="ECO:0000256" key="6">
    <source>
        <dbReference type="ARBA" id="ARBA00022857"/>
    </source>
</evidence>
<dbReference type="PIRSF" id="PIRSF000332">
    <property type="entry name" value="FMO"/>
    <property type="match status" value="1"/>
</dbReference>
<keyword evidence="8 15" id="KW-0560">Oxidoreductase</keyword>
<comment type="catalytic activity">
    <reaction evidence="11">
        <text>hypotaurine + NADH + O2 + H(+) = taurine + NAD(+) + H2O</text>
        <dbReference type="Rhea" id="RHEA:74111"/>
        <dbReference type="ChEBI" id="CHEBI:15377"/>
        <dbReference type="ChEBI" id="CHEBI:15378"/>
        <dbReference type="ChEBI" id="CHEBI:15379"/>
        <dbReference type="ChEBI" id="CHEBI:57540"/>
        <dbReference type="ChEBI" id="CHEBI:57853"/>
        <dbReference type="ChEBI" id="CHEBI:57945"/>
        <dbReference type="ChEBI" id="CHEBI:507393"/>
        <dbReference type="EC" id="1.14.13.8"/>
    </reaction>
    <physiologicalReaction direction="left-to-right" evidence="11">
        <dbReference type="Rhea" id="RHEA:74112"/>
    </physiologicalReaction>
</comment>
<dbReference type="InterPro" id="IPR020946">
    <property type="entry name" value="Flavin_mOase-like"/>
</dbReference>
<accession>A0ABM0MDM4</accession>
<dbReference type="GeneID" id="100368941"/>
<dbReference type="SUPFAM" id="SSF51905">
    <property type="entry name" value="FAD/NAD(P)-binding domain"/>
    <property type="match status" value="2"/>
</dbReference>
<keyword evidence="18" id="KW-1185">Reference proteome</keyword>
<feature type="transmembrane region" description="Helical" evidence="17">
    <location>
        <begin position="495"/>
        <end position="513"/>
    </location>
</feature>
<comment type="function">
    <text evidence="10">Broad spectrum monooxygenase that catalyzes the oxygenation of a wide variety of nitrogen- and sulfur-containing compounds including xenobiotics. Catalyzes the S-oxygenation of hypotaurine to produce taurine, an organic osmolyte involved in cell volume regulation as well as a variety of cytoprotective and developmental processes. In vitro, catalyzes the N-oxygenation of trimethylamine (TMA) to produce trimethylamine N-oxide (TMAO) and could therefore participate to the detoxification of this compound that is generated by the action of gut microbiota from dietary precursors such as choline, choline containing compounds, betaine or L-carnitine.</text>
</comment>
<evidence type="ECO:0000256" key="14">
    <source>
        <dbReference type="ARBA" id="ARBA00049443"/>
    </source>
</evidence>
<protein>
    <recommendedName>
        <fullName evidence="16">Flavin-containing monooxygenase</fullName>
        <ecNumber evidence="16">1.-.-.-</ecNumber>
    </recommendedName>
</protein>
<evidence type="ECO:0000256" key="9">
    <source>
        <dbReference type="ARBA" id="ARBA00023136"/>
    </source>
</evidence>
<evidence type="ECO:0000256" key="15">
    <source>
        <dbReference type="PIRNR" id="PIRNR000332"/>
    </source>
</evidence>
<comment type="catalytic activity">
    <reaction evidence="14">
        <text>N,N-dimethylaniline + NADPH + O2 + H(+) = N,N-dimethylaniline N-oxide + NADP(+) + H2O</text>
        <dbReference type="Rhea" id="RHEA:24468"/>
        <dbReference type="ChEBI" id="CHEBI:15377"/>
        <dbReference type="ChEBI" id="CHEBI:15378"/>
        <dbReference type="ChEBI" id="CHEBI:15379"/>
        <dbReference type="ChEBI" id="CHEBI:16269"/>
        <dbReference type="ChEBI" id="CHEBI:17735"/>
        <dbReference type="ChEBI" id="CHEBI:57783"/>
        <dbReference type="ChEBI" id="CHEBI:58349"/>
        <dbReference type="EC" id="1.14.13.8"/>
    </reaction>
    <physiologicalReaction direction="left-to-right" evidence="14">
        <dbReference type="Rhea" id="RHEA:24469"/>
    </physiologicalReaction>
</comment>
<dbReference type="Proteomes" id="UP000694865">
    <property type="component" value="Unplaced"/>
</dbReference>
<dbReference type="Pfam" id="PF00743">
    <property type="entry name" value="FMO-like"/>
    <property type="match status" value="1"/>
</dbReference>
<dbReference type="PANTHER" id="PTHR23023">
    <property type="entry name" value="DIMETHYLANILINE MONOOXYGENASE"/>
    <property type="match status" value="1"/>
</dbReference>
<keyword evidence="3 15" id="KW-0285">Flavoprotein</keyword>
<dbReference type="InterPro" id="IPR050346">
    <property type="entry name" value="FMO-like"/>
</dbReference>
<evidence type="ECO:0000256" key="7">
    <source>
        <dbReference type="ARBA" id="ARBA00022989"/>
    </source>
</evidence>
<keyword evidence="4 17" id="KW-0812">Transmembrane</keyword>
<evidence type="ECO:0000256" key="10">
    <source>
        <dbReference type="ARBA" id="ARBA00045957"/>
    </source>
</evidence>
<keyword evidence="5 15" id="KW-0274">FAD</keyword>
<sequence length="516" mass="58105">MTTKRVAVIGAGISGLVSVKCCNDEGLIPVCFEQGDEIAGLWNYHDELRDGEGAALYESMITNTSRDMTCFSDFPFPKETSPFMRHERVLEYYRSYADSFGLHQFIALNTKVVKVEPAQHYRKTGQWILHLKKEGQPVKQELFDAVMCCTGVCTTPYTPDFDGLGDFKGLILHSNKFRRGPDFRGKIVVVVGASNSAGDIAAEISRFAKQVYISMRDGTWLLQRMGSGAPLDMTRNRRIYEQLPESVMNMISQKIVLSQVNHDKLGLKSNRPLHRHVVMINDDIANRIFCGAVKCKTAIKQLTRNSVEFVDGTVVDDVDAVVCATGYNLTFPYIDNDIIADGARNIELYFRVFPPRLNKPTLAVIGTVRVSGPAGPVSELQARWATRVFKGECKLPDEETMMTEVKTRKRNFFEKFGKHGVGVSSIPYQDQIAEFIGAKPNFWKLLLTDPKLAYAVMFEPCYPATYRLTGPGVWDKARETIMNARECDRSRTQSYLQLMSLLVVLFCVCFVVVQRV</sequence>
<dbReference type="PRINTS" id="PR00370">
    <property type="entry name" value="FMOXYGENASE"/>
</dbReference>
<evidence type="ECO:0000313" key="19">
    <source>
        <dbReference type="RefSeq" id="XP_006818115.1"/>
    </source>
</evidence>
<dbReference type="PRINTS" id="PR01121">
    <property type="entry name" value="FMOXYGENASE1"/>
</dbReference>
<dbReference type="RefSeq" id="XP_006818115.1">
    <property type="nucleotide sequence ID" value="XM_006818052.1"/>
</dbReference>
<evidence type="ECO:0000256" key="12">
    <source>
        <dbReference type="ARBA" id="ARBA00048041"/>
    </source>
</evidence>
<gene>
    <name evidence="19" type="primary">LOC100368941</name>
</gene>